<reference evidence="9 10" key="1">
    <citation type="submission" date="2018-07" db="EMBL/GenBank/DDBJ databases">
        <title>The role of parmesan cheese in vectoring bovine microbiota.</title>
        <authorList>
            <person name="Lugli G.A."/>
            <person name="Milani C."/>
        </authorList>
    </citation>
    <scope>NUCLEOTIDE SEQUENCE [LARGE SCALE GENOMIC DNA]</scope>
    <source>
        <strain evidence="9 10">BMONG18</strain>
    </source>
</reference>
<dbReference type="AlphaFoldDB" id="A0A423UGM9"/>
<dbReference type="InterPro" id="IPR038766">
    <property type="entry name" value="Membrane_comp_ABC_pdt"/>
</dbReference>
<evidence type="ECO:0000256" key="6">
    <source>
        <dbReference type="SAM" id="MobiDB-lite"/>
    </source>
</evidence>
<evidence type="ECO:0000313" key="10">
    <source>
        <dbReference type="Proteomes" id="UP000285266"/>
    </source>
</evidence>
<sequence>MLGVAVLTGIYAGCRDAFVSAGRFYERQRLYDIQVTSATGLSDDDVKALAGVEGVETVQPERSAMATTTVKDVDKNFAVTRIGTKRLNQPYLQRGRMPATTDEVAVTERYMLDSGAKLGDKLALTTAAVSGVDSDGAAADTGSADGSSHVSTHGATTSRPVITGVVLDPQDLDNPAGYRDGTFRRASTVDYTVFVTDLPAPADELAAASAQGSAQGSAEDSAQGATEGSTQGSAQDLGQQRAALPAYAAISLRVSGANELDTFSSSYRDHVGRVVDRIESLPEATTGGWYVNDRTEHQNFSGLTNDLRSIESIGRAFPVVFLAVAVLMSLTAMTRMVEEHRGLIGTYLALGYGKGVIVLRYLLFSGVACLVGGGLGELVGFIGIPVFLMRVIGGLYVIPHMTLTYDLLYGLGGLALFLLAVCGATVMAVMGEARRMPASLMRPKAPKAGARMLLERIGWLWRRMSFLNKVTARNLFRFKGRLIMTVGGVAGCTALILCGLAINDTVASLGQRQYGGIYRYDLMAVAQDGRATEVLDRLQNDKKVTAMVRVRVEAAELSLVDKGSGSGSESVQVVVVPDGEDLSRMVDLREARGGLVSSLGLGWTQSAGPRLKLGDDGMLVAQSAANSLGIKQGSTVDLRIGSVTRTEARVDAVFRSLIGADVYMSRSVYEAMIDAAGQSGGSGESGGQAQTDGSGQSGAETKPFVVNAALATLSGDRESHKAFATTLGREDGVVSSLSSAALADGFSFDLMSAVMALIAVLAGGLALVVLFTLANTNVSERLREMATIKVLGFTDREVHRYVNKEMVILTAIGTLLGLPLGRLIGGLLAVALNMPSLYFEVRVQWTSYLIAAGVTLAFAGVVQLFTNPVLDRIDPVSSLKSVE</sequence>
<protein>
    <submittedName>
        <fullName evidence="9">ABC transporter permease</fullName>
    </submittedName>
</protein>
<comment type="subcellular location">
    <subcellularLocation>
        <location evidence="1">Cell membrane</location>
        <topology evidence="1">Multi-pass membrane protein</topology>
    </subcellularLocation>
</comment>
<evidence type="ECO:0000256" key="2">
    <source>
        <dbReference type="ARBA" id="ARBA00022475"/>
    </source>
</evidence>
<name>A0A423UGM9_9BIFI</name>
<evidence type="ECO:0000256" key="1">
    <source>
        <dbReference type="ARBA" id="ARBA00004651"/>
    </source>
</evidence>
<feature type="domain" description="ABC3 transporter permease C-terminal" evidence="8">
    <location>
        <begin position="316"/>
        <end position="429"/>
    </location>
</feature>
<feature type="transmembrane region" description="Helical" evidence="7">
    <location>
        <begin position="845"/>
        <end position="865"/>
    </location>
</feature>
<dbReference type="EMBL" id="QRAJ01000001">
    <property type="protein sequence ID" value="ROT87861.1"/>
    <property type="molecule type" value="Genomic_DNA"/>
</dbReference>
<dbReference type="InterPro" id="IPR003838">
    <property type="entry name" value="ABC3_permease_C"/>
</dbReference>
<evidence type="ECO:0000256" key="5">
    <source>
        <dbReference type="ARBA" id="ARBA00023136"/>
    </source>
</evidence>
<feature type="transmembrane region" description="Helical" evidence="7">
    <location>
        <begin position="316"/>
        <end position="337"/>
    </location>
</feature>
<accession>A0A423UGM9</accession>
<feature type="transmembrane region" description="Helical" evidence="7">
    <location>
        <begin position="806"/>
        <end position="833"/>
    </location>
</feature>
<dbReference type="PANTHER" id="PTHR30287:SF1">
    <property type="entry name" value="INNER MEMBRANE PROTEIN"/>
    <property type="match status" value="1"/>
</dbReference>
<dbReference type="GO" id="GO:0005886">
    <property type="term" value="C:plasma membrane"/>
    <property type="evidence" value="ECO:0007669"/>
    <property type="project" value="UniProtKB-SubCell"/>
</dbReference>
<gene>
    <name evidence="9" type="ORF">BMONG18_0401</name>
</gene>
<organism evidence="9 10">
    <name type="scientific">Bifidobacterium mongoliense</name>
    <dbReference type="NCBI Taxonomy" id="518643"/>
    <lineage>
        <taxon>Bacteria</taxon>
        <taxon>Bacillati</taxon>
        <taxon>Actinomycetota</taxon>
        <taxon>Actinomycetes</taxon>
        <taxon>Bifidobacteriales</taxon>
        <taxon>Bifidobacteriaceae</taxon>
        <taxon>Bifidobacterium</taxon>
    </lineage>
</organism>
<feature type="transmembrane region" description="Helical" evidence="7">
    <location>
        <begin position="750"/>
        <end position="773"/>
    </location>
</feature>
<keyword evidence="2" id="KW-1003">Cell membrane</keyword>
<comment type="caution">
    <text evidence="9">The sequence shown here is derived from an EMBL/GenBank/DDBJ whole genome shotgun (WGS) entry which is preliminary data.</text>
</comment>
<keyword evidence="5 7" id="KW-0472">Membrane</keyword>
<feature type="region of interest" description="Disordered" evidence="6">
    <location>
        <begin position="136"/>
        <end position="157"/>
    </location>
</feature>
<feature type="compositionally biased region" description="Low complexity" evidence="6">
    <location>
        <begin position="206"/>
        <end position="225"/>
    </location>
</feature>
<evidence type="ECO:0000259" key="8">
    <source>
        <dbReference type="Pfam" id="PF02687"/>
    </source>
</evidence>
<feature type="region of interest" description="Disordered" evidence="6">
    <location>
        <begin position="679"/>
        <end position="698"/>
    </location>
</feature>
<evidence type="ECO:0000256" key="3">
    <source>
        <dbReference type="ARBA" id="ARBA00022692"/>
    </source>
</evidence>
<dbReference type="PANTHER" id="PTHR30287">
    <property type="entry name" value="MEMBRANE COMPONENT OF PREDICTED ABC SUPERFAMILY METABOLITE UPTAKE TRANSPORTER"/>
    <property type="match status" value="1"/>
</dbReference>
<proteinExistence type="predicted"/>
<feature type="region of interest" description="Disordered" evidence="6">
    <location>
        <begin position="206"/>
        <end position="237"/>
    </location>
</feature>
<evidence type="ECO:0000313" key="9">
    <source>
        <dbReference type="EMBL" id="ROT87861.1"/>
    </source>
</evidence>
<dbReference type="Pfam" id="PF02687">
    <property type="entry name" value="FtsX"/>
    <property type="match status" value="2"/>
</dbReference>
<feature type="transmembrane region" description="Helical" evidence="7">
    <location>
        <begin position="407"/>
        <end position="431"/>
    </location>
</feature>
<feature type="domain" description="ABC3 transporter permease C-terminal" evidence="8">
    <location>
        <begin position="757"/>
        <end position="859"/>
    </location>
</feature>
<keyword evidence="4 7" id="KW-1133">Transmembrane helix</keyword>
<dbReference type="Proteomes" id="UP000285266">
    <property type="component" value="Unassembled WGS sequence"/>
</dbReference>
<feature type="compositionally biased region" description="Low complexity" evidence="6">
    <location>
        <begin position="136"/>
        <end position="148"/>
    </location>
</feature>
<keyword evidence="3 7" id="KW-0812">Transmembrane</keyword>
<feature type="compositionally biased region" description="Polar residues" evidence="6">
    <location>
        <begin position="226"/>
        <end position="237"/>
    </location>
</feature>
<evidence type="ECO:0000256" key="4">
    <source>
        <dbReference type="ARBA" id="ARBA00022989"/>
    </source>
</evidence>
<evidence type="ECO:0000256" key="7">
    <source>
        <dbReference type="SAM" id="Phobius"/>
    </source>
</evidence>